<accession>A0A9R1MM38</accession>
<reference evidence="1" key="2">
    <citation type="submission" date="2020-03" db="EMBL/GenBank/DDBJ databases">
        <title>The second near-complete assembly of the hexaploid bread wheat (Triticum aestivum) genome.</title>
        <authorList>
            <person name="Zimin A.V."/>
            <person name="Puiu D."/>
            <person name="Shumante A."/>
            <person name="Alonge M."/>
            <person name="Salzberg S.L."/>
        </authorList>
    </citation>
    <scope>NUCLEOTIDE SEQUENCE</scope>
    <source>
        <tissue evidence="1">Leaf</tissue>
    </source>
</reference>
<reference evidence="1" key="1">
    <citation type="journal article" date="2017" name="Gigascience">
        <title>The first near-complete assembly of the hexaploid bread wheat genome, Triticum aestivum.</title>
        <authorList>
            <person name="Zimin A.V."/>
            <person name="Puiu D."/>
            <person name="Hall R."/>
            <person name="Kingan S."/>
            <person name="Clavijo B.J."/>
            <person name="Salzberg S.L."/>
        </authorList>
    </citation>
    <scope>NUCLEOTIDE SEQUENCE</scope>
    <source>
        <tissue evidence="1">Leaf</tissue>
    </source>
</reference>
<dbReference type="Proteomes" id="UP000815260">
    <property type="component" value="Chromosome 7D"/>
</dbReference>
<dbReference type="AlphaFoldDB" id="A0A9R1MM38"/>
<proteinExistence type="predicted"/>
<dbReference type="OrthoDB" id="5984008at2759"/>
<gene>
    <name evidence="1" type="ORF">CFC21_109808</name>
</gene>
<dbReference type="EMBL" id="CM022231">
    <property type="protein sequence ID" value="KAF7109566.1"/>
    <property type="molecule type" value="Genomic_DNA"/>
</dbReference>
<organism evidence="1">
    <name type="scientific">Triticum aestivum</name>
    <name type="common">Wheat</name>
    <dbReference type="NCBI Taxonomy" id="4565"/>
    <lineage>
        <taxon>Eukaryota</taxon>
        <taxon>Viridiplantae</taxon>
        <taxon>Streptophyta</taxon>
        <taxon>Embryophyta</taxon>
        <taxon>Tracheophyta</taxon>
        <taxon>Spermatophyta</taxon>
        <taxon>Magnoliopsida</taxon>
        <taxon>Liliopsida</taxon>
        <taxon>Poales</taxon>
        <taxon>Poaceae</taxon>
        <taxon>BOP clade</taxon>
        <taxon>Pooideae</taxon>
        <taxon>Triticodae</taxon>
        <taxon>Triticeae</taxon>
        <taxon>Triticinae</taxon>
        <taxon>Triticum</taxon>
    </lineage>
</organism>
<feature type="non-terminal residue" evidence="1">
    <location>
        <position position="42"/>
    </location>
</feature>
<feature type="non-terminal residue" evidence="1">
    <location>
        <position position="1"/>
    </location>
</feature>
<name>A0A9R1MM38_WHEAT</name>
<sequence>CTDVFVAAANLLQYPVPFKFIPFGNGSQNPSYPELINNILMN</sequence>
<evidence type="ECO:0000313" key="1">
    <source>
        <dbReference type="EMBL" id="KAF7109566.1"/>
    </source>
</evidence>
<comment type="caution">
    <text evidence="1">The sequence shown here is derived from an EMBL/GenBank/DDBJ whole genome shotgun (WGS) entry which is preliminary data.</text>
</comment>
<protein>
    <submittedName>
        <fullName evidence="1">Uncharacterized protein</fullName>
    </submittedName>
</protein>